<dbReference type="GO" id="GO:0022857">
    <property type="term" value="F:transmembrane transporter activity"/>
    <property type="evidence" value="ECO:0007669"/>
    <property type="project" value="InterPro"/>
</dbReference>
<feature type="transmembrane region" description="Helical" evidence="6">
    <location>
        <begin position="286"/>
        <end position="308"/>
    </location>
</feature>
<evidence type="ECO:0000256" key="3">
    <source>
        <dbReference type="ARBA" id="ARBA00022692"/>
    </source>
</evidence>
<dbReference type="InterPro" id="IPR020846">
    <property type="entry name" value="MFS_dom"/>
</dbReference>
<comment type="caution">
    <text evidence="8">The sequence shown here is derived from an EMBL/GenBank/DDBJ whole genome shotgun (WGS) entry which is preliminary data.</text>
</comment>
<evidence type="ECO:0000256" key="1">
    <source>
        <dbReference type="ARBA" id="ARBA00004651"/>
    </source>
</evidence>
<feature type="transmembrane region" description="Helical" evidence="6">
    <location>
        <begin position="79"/>
        <end position="101"/>
    </location>
</feature>
<reference evidence="8 9" key="2">
    <citation type="submission" date="2018-03" db="EMBL/GenBank/DDBJ databases">
        <title>The ancient ancestry and fast evolution of plastids.</title>
        <authorList>
            <person name="Moore K.R."/>
            <person name="Magnabosco C."/>
            <person name="Momper L."/>
            <person name="Gold D.A."/>
            <person name="Bosak T."/>
            <person name="Fournier G.P."/>
        </authorList>
    </citation>
    <scope>NUCLEOTIDE SEQUENCE [LARGE SCALE GENOMIC DNA]</scope>
    <source>
        <strain evidence="8 9">ULC007</strain>
    </source>
</reference>
<accession>A0A2T1DDR0</accession>
<dbReference type="PANTHER" id="PTHR42718:SF9">
    <property type="entry name" value="MAJOR FACILITATOR SUPERFAMILY MULTIDRUG TRANSPORTER MFSC"/>
    <property type="match status" value="1"/>
</dbReference>
<feature type="transmembrane region" description="Helical" evidence="6">
    <location>
        <begin position="387"/>
        <end position="407"/>
    </location>
</feature>
<dbReference type="Gene3D" id="1.20.1250.20">
    <property type="entry name" value="MFS general substrate transporter like domains"/>
    <property type="match status" value="1"/>
</dbReference>
<protein>
    <submittedName>
        <fullName evidence="8">MFS transporter</fullName>
    </submittedName>
</protein>
<evidence type="ECO:0000313" key="9">
    <source>
        <dbReference type="Proteomes" id="UP000238634"/>
    </source>
</evidence>
<evidence type="ECO:0000256" key="4">
    <source>
        <dbReference type="ARBA" id="ARBA00022989"/>
    </source>
</evidence>
<feature type="transmembrane region" description="Helical" evidence="6">
    <location>
        <begin position="107"/>
        <end position="126"/>
    </location>
</feature>
<reference evidence="8 9" key="1">
    <citation type="submission" date="2018-02" db="EMBL/GenBank/DDBJ databases">
        <authorList>
            <person name="Cohen D.B."/>
            <person name="Kent A.D."/>
        </authorList>
    </citation>
    <scope>NUCLEOTIDE SEQUENCE [LARGE SCALE GENOMIC DNA]</scope>
    <source>
        <strain evidence="8 9">ULC007</strain>
    </source>
</reference>
<sequence length="542" mass="58478">MEQAQTVQLGRRGFWAISLTLFMIAYNVSVVPAIMPSIVQDLDSSVGYIQSILVLFSLVTASFAPTTENLCRFYGRTRVFVIGLIVYGIGIVLTSLSPTIAGLTVSFALLTGLAATPLISAPWTIADLFCQGKAAERAILVLIVASSLGGLSGGLLGGYLASNFSWRWAFLPSLGVLLVILVLRRSLPKLAVLSQQPIDWVGGLLSFLGLGSILLGVSLAGEFGWWEPKRVFSVAGLVIPPFQLSIVPTLMAVGMITLGFFVFWQRRQADRCGASLLRAGLLRKRGFVLGVLTSMLHVLITTGVQFNLYQFVPVALSLNPFRTALTVIPYNLTMIIVVVAVLKYLPLSGRFVPKYVLHTGIALLAGGIWTLYISLHLQVTSLELMPGLIIMGVGSGLFVSYITGLTYSTASVDEKPEGSGIYNPAQNLGSSLGRAILGTLLVFFASRDIVDGILQQLGKTLEPAQRGLVIAELQEMIQTLSREEIRTVLVNKVPPSIYPMLRSINLEAVNSGMKTSLLIALMFTGICFLFATTLPKYPATRS</sequence>
<feature type="transmembrane region" description="Helical" evidence="6">
    <location>
        <begin position="355"/>
        <end position="375"/>
    </location>
</feature>
<dbReference type="InterPro" id="IPR036259">
    <property type="entry name" value="MFS_trans_sf"/>
</dbReference>
<keyword evidence="9" id="KW-1185">Reference proteome</keyword>
<dbReference type="AlphaFoldDB" id="A0A2T1DDR0"/>
<dbReference type="Pfam" id="PF07690">
    <property type="entry name" value="MFS_1"/>
    <property type="match status" value="1"/>
</dbReference>
<feature type="domain" description="Major facilitator superfamily (MFS) profile" evidence="7">
    <location>
        <begin position="13"/>
        <end position="486"/>
    </location>
</feature>
<gene>
    <name evidence="8" type="ORF">C7B65_14970</name>
</gene>
<dbReference type="InterPro" id="IPR011701">
    <property type="entry name" value="MFS"/>
</dbReference>
<comment type="subcellular location">
    <subcellularLocation>
        <location evidence="1">Cell membrane</location>
        <topology evidence="1">Multi-pass membrane protein</topology>
    </subcellularLocation>
</comment>
<feature type="transmembrane region" description="Helical" evidence="6">
    <location>
        <begin position="47"/>
        <end position="67"/>
    </location>
</feature>
<name>A0A2T1DDR0_9CYAN</name>
<dbReference type="EMBL" id="PVWG01000016">
    <property type="protein sequence ID" value="PSB18594.1"/>
    <property type="molecule type" value="Genomic_DNA"/>
</dbReference>
<feature type="transmembrane region" description="Helical" evidence="6">
    <location>
        <begin position="328"/>
        <end position="346"/>
    </location>
</feature>
<feature type="transmembrane region" description="Helical" evidence="6">
    <location>
        <begin position="517"/>
        <end position="534"/>
    </location>
</feature>
<keyword evidence="3 6" id="KW-0812">Transmembrane</keyword>
<dbReference type="RefSeq" id="WP_073072489.1">
    <property type="nucleotide sequence ID" value="NZ_MPPI01000016.1"/>
</dbReference>
<organism evidence="8 9">
    <name type="scientific">Phormidesmis priestleyi ULC007</name>
    <dbReference type="NCBI Taxonomy" id="1920490"/>
    <lineage>
        <taxon>Bacteria</taxon>
        <taxon>Bacillati</taxon>
        <taxon>Cyanobacteriota</taxon>
        <taxon>Cyanophyceae</taxon>
        <taxon>Leptolyngbyales</taxon>
        <taxon>Leptolyngbyaceae</taxon>
        <taxon>Phormidesmis</taxon>
    </lineage>
</organism>
<feature type="transmembrane region" description="Helical" evidence="6">
    <location>
        <begin position="204"/>
        <end position="226"/>
    </location>
</feature>
<dbReference type="PANTHER" id="PTHR42718">
    <property type="entry name" value="MAJOR FACILITATOR SUPERFAMILY MULTIDRUG TRANSPORTER MFSC"/>
    <property type="match status" value="1"/>
</dbReference>
<evidence type="ECO:0000313" key="8">
    <source>
        <dbReference type="EMBL" id="PSB18594.1"/>
    </source>
</evidence>
<keyword evidence="2" id="KW-0813">Transport</keyword>
<proteinExistence type="predicted"/>
<dbReference type="Proteomes" id="UP000238634">
    <property type="component" value="Unassembled WGS sequence"/>
</dbReference>
<dbReference type="GO" id="GO:0005886">
    <property type="term" value="C:plasma membrane"/>
    <property type="evidence" value="ECO:0007669"/>
    <property type="project" value="UniProtKB-SubCell"/>
</dbReference>
<dbReference type="OrthoDB" id="525108at2"/>
<dbReference type="STRING" id="1920490.GCA_001895925_00382"/>
<evidence type="ECO:0000256" key="6">
    <source>
        <dbReference type="SAM" id="Phobius"/>
    </source>
</evidence>
<evidence type="ECO:0000256" key="5">
    <source>
        <dbReference type="ARBA" id="ARBA00023136"/>
    </source>
</evidence>
<feature type="transmembrane region" description="Helical" evidence="6">
    <location>
        <begin position="138"/>
        <end position="160"/>
    </location>
</feature>
<dbReference type="PROSITE" id="PS50850">
    <property type="entry name" value="MFS"/>
    <property type="match status" value="1"/>
</dbReference>
<dbReference type="SUPFAM" id="SSF103473">
    <property type="entry name" value="MFS general substrate transporter"/>
    <property type="match status" value="1"/>
</dbReference>
<keyword evidence="5 6" id="KW-0472">Membrane</keyword>
<feature type="transmembrane region" description="Helical" evidence="6">
    <location>
        <begin position="12"/>
        <end position="35"/>
    </location>
</feature>
<evidence type="ECO:0000256" key="2">
    <source>
        <dbReference type="ARBA" id="ARBA00022448"/>
    </source>
</evidence>
<evidence type="ECO:0000259" key="7">
    <source>
        <dbReference type="PROSITE" id="PS50850"/>
    </source>
</evidence>
<feature type="transmembrane region" description="Helical" evidence="6">
    <location>
        <begin position="246"/>
        <end position="265"/>
    </location>
</feature>
<keyword evidence="4 6" id="KW-1133">Transmembrane helix</keyword>
<feature type="transmembrane region" description="Helical" evidence="6">
    <location>
        <begin position="166"/>
        <end position="183"/>
    </location>
</feature>